<proteinExistence type="predicted"/>
<sequence length="68" mass="7611">MDSQRTKFRPVNTANVCKNIMLDRMRRSSRLARALVDTIYTNGGQRSPDSGERRGAPPPPPPPPPPRK</sequence>
<dbReference type="AlphaFoldDB" id="A0AAN9TH68"/>
<feature type="compositionally biased region" description="Polar residues" evidence="1">
    <location>
        <begin position="39"/>
        <end position="48"/>
    </location>
</feature>
<feature type="compositionally biased region" description="Pro residues" evidence="1">
    <location>
        <begin position="56"/>
        <end position="68"/>
    </location>
</feature>
<evidence type="ECO:0000313" key="3">
    <source>
        <dbReference type="Proteomes" id="UP001367676"/>
    </source>
</evidence>
<reference evidence="2 3" key="1">
    <citation type="submission" date="2024-03" db="EMBL/GenBank/DDBJ databases">
        <title>Adaptation during the transition from Ophiocordyceps entomopathogen to insect associate is accompanied by gene loss and intensified selection.</title>
        <authorList>
            <person name="Ward C.M."/>
            <person name="Onetto C.A."/>
            <person name="Borneman A.R."/>
        </authorList>
    </citation>
    <scope>NUCLEOTIDE SEQUENCE [LARGE SCALE GENOMIC DNA]</scope>
    <source>
        <strain evidence="2">AWRI1</strain>
        <tissue evidence="2">Single Adult Female</tissue>
    </source>
</reference>
<evidence type="ECO:0000313" key="2">
    <source>
        <dbReference type="EMBL" id="KAK7592755.1"/>
    </source>
</evidence>
<accession>A0AAN9TH68</accession>
<protein>
    <submittedName>
        <fullName evidence="2">Uncharacterized protein</fullName>
    </submittedName>
</protein>
<evidence type="ECO:0000256" key="1">
    <source>
        <dbReference type="SAM" id="MobiDB-lite"/>
    </source>
</evidence>
<comment type="caution">
    <text evidence="2">The sequence shown here is derived from an EMBL/GenBank/DDBJ whole genome shotgun (WGS) entry which is preliminary data.</text>
</comment>
<organism evidence="2 3">
    <name type="scientific">Parthenolecanium corni</name>
    <dbReference type="NCBI Taxonomy" id="536013"/>
    <lineage>
        <taxon>Eukaryota</taxon>
        <taxon>Metazoa</taxon>
        <taxon>Ecdysozoa</taxon>
        <taxon>Arthropoda</taxon>
        <taxon>Hexapoda</taxon>
        <taxon>Insecta</taxon>
        <taxon>Pterygota</taxon>
        <taxon>Neoptera</taxon>
        <taxon>Paraneoptera</taxon>
        <taxon>Hemiptera</taxon>
        <taxon>Sternorrhyncha</taxon>
        <taxon>Coccoidea</taxon>
        <taxon>Coccidae</taxon>
        <taxon>Parthenolecanium</taxon>
    </lineage>
</organism>
<dbReference type="Proteomes" id="UP001367676">
    <property type="component" value="Unassembled WGS sequence"/>
</dbReference>
<keyword evidence="3" id="KW-1185">Reference proteome</keyword>
<feature type="region of interest" description="Disordered" evidence="1">
    <location>
        <begin position="38"/>
        <end position="68"/>
    </location>
</feature>
<dbReference type="EMBL" id="JBBCAQ010000020">
    <property type="protein sequence ID" value="KAK7592755.1"/>
    <property type="molecule type" value="Genomic_DNA"/>
</dbReference>
<gene>
    <name evidence="2" type="ORF">V9T40_007507</name>
</gene>
<name>A0AAN9TH68_9HEMI</name>